<keyword evidence="3" id="KW-0732">Signal</keyword>
<feature type="signal peptide" evidence="3">
    <location>
        <begin position="1"/>
        <end position="23"/>
    </location>
</feature>
<protein>
    <submittedName>
        <fullName evidence="4">Uncharacterized protein</fullName>
    </submittedName>
</protein>
<feature type="transmembrane region" description="Helical" evidence="2">
    <location>
        <begin position="233"/>
        <end position="251"/>
    </location>
</feature>
<name>A0A919TLS1_9ACTN</name>
<keyword evidence="2" id="KW-1133">Transmembrane helix</keyword>
<keyword evidence="5" id="KW-1185">Reference proteome</keyword>
<feature type="transmembrane region" description="Helical" evidence="2">
    <location>
        <begin position="258"/>
        <end position="283"/>
    </location>
</feature>
<keyword evidence="2" id="KW-0812">Transmembrane</keyword>
<evidence type="ECO:0000256" key="1">
    <source>
        <dbReference type="SAM" id="MobiDB-lite"/>
    </source>
</evidence>
<feature type="transmembrane region" description="Helical" evidence="2">
    <location>
        <begin position="210"/>
        <end position="227"/>
    </location>
</feature>
<accession>A0A919TLS1</accession>
<reference evidence="4" key="1">
    <citation type="submission" date="2021-01" db="EMBL/GenBank/DDBJ databases">
        <title>Whole genome shotgun sequence of Actinoplanes siamensis NBRC 109076.</title>
        <authorList>
            <person name="Komaki H."/>
            <person name="Tamura T."/>
        </authorList>
    </citation>
    <scope>NUCLEOTIDE SEQUENCE</scope>
    <source>
        <strain evidence="4">NBRC 109076</strain>
    </source>
</reference>
<dbReference type="EMBL" id="BOMW01000040">
    <property type="protein sequence ID" value="GIF06729.1"/>
    <property type="molecule type" value="Genomic_DNA"/>
</dbReference>
<dbReference type="Proteomes" id="UP000629619">
    <property type="component" value="Unassembled WGS sequence"/>
</dbReference>
<proteinExistence type="predicted"/>
<evidence type="ECO:0000313" key="5">
    <source>
        <dbReference type="Proteomes" id="UP000629619"/>
    </source>
</evidence>
<feature type="transmembrane region" description="Helical" evidence="2">
    <location>
        <begin position="186"/>
        <end position="203"/>
    </location>
</feature>
<feature type="region of interest" description="Disordered" evidence="1">
    <location>
        <begin position="318"/>
        <end position="352"/>
    </location>
</feature>
<feature type="transmembrane region" description="Helical" evidence="2">
    <location>
        <begin position="289"/>
        <end position="311"/>
    </location>
</feature>
<evidence type="ECO:0000313" key="4">
    <source>
        <dbReference type="EMBL" id="GIF06729.1"/>
    </source>
</evidence>
<feature type="chain" id="PRO_5038031150" evidence="3">
    <location>
        <begin position="24"/>
        <end position="352"/>
    </location>
</feature>
<organism evidence="4 5">
    <name type="scientific">Actinoplanes siamensis</name>
    <dbReference type="NCBI Taxonomy" id="1223317"/>
    <lineage>
        <taxon>Bacteria</taxon>
        <taxon>Bacillati</taxon>
        <taxon>Actinomycetota</taxon>
        <taxon>Actinomycetes</taxon>
        <taxon>Micromonosporales</taxon>
        <taxon>Micromonosporaceae</taxon>
        <taxon>Actinoplanes</taxon>
    </lineage>
</organism>
<keyword evidence="2" id="KW-0472">Membrane</keyword>
<evidence type="ECO:0000256" key="3">
    <source>
        <dbReference type="SAM" id="SignalP"/>
    </source>
</evidence>
<dbReference type="RefSeq" id="WP_239102822.1">
    <property type="nucleotide sequence ID" value="NZ_BOMW01000040.1"/>
</dbReference>
<dbReference type="AlphaFoldDB" id="A0A919TLS1"/>
<evidence type="ECO:0000256" key="2">
    <source>
        <dbReference type="SAM" id="Phobius"/>
    </source>
</evidence>
<sequence length="352" mass="37237">MRRLLLILAVAGAVIAPATPVSAHGGEGANVTSYRTTVTGVSSPMDGLSVRVVEGGARLELVNDTGRPIEVLGYSGEPYLEIRPDGVYQNQSSPATYVNRTLAGETPVPPAADVTSAPTWQKISSDSTVRWHDQRTHWLGTARPPQAVADPDHAHRLRDWAVPLRDQVRVFEIRGTLDYEPPPVTWAWWAGAVLAGLLLTALLRWWPRLVAPLALIAGLSVLVYAVTRGLDGAGWSGVLLVTGALALGAAWRHPPFYLALAGFVVAAFAGFASSDAFLAAVVPAVGPGWLARACVALTIAAGAALAMTGLLRMRAAVPATPRPSPAETVPGDQRRQAPPGPRRSPGDPRDRR</sequence>
<comment type="caution">
    <text evidence="4">The sequence shown here is derived from an EMBL/GenBank/DDBJ whole genome shotgun (WGS) entry which is preliminary data.</text>
</comment>
<gene>
    <name evidence="4" type="ORF">Asi03nite_42670</name>
</gene>